<evidence type="ECO:0000313" key="2">
    <source>
        <dbReference type="Proteomes" id="UP000019247"/>
    </source>
</evidence>
<sequence length="77" mass="8894">MRCNGDRRESGVNAVGFYRVYTTDVFDDLRVVQSIKARFKTAFWLNRSHRGRNYTATPSGKRKRGAYDAIETVMVDD</sequence>
<reference evidence="1 2" key="1">
    <citation type="journal article" date="2014" name="Genome Announc.">
        <title>Genome Sequence of Lactobacillus fabifermentans Strain T30PCM01, Isolated from Fermenting Grape Marc.</title>
        <authorList>
            <person name="Treu L."/>
            <person name="Vendramin V."/>
            <person name="Bovo B."/>
            <person name="Giacomini A."/>
            <person name="Corich V."/>
            <person name="Campanaro S."/>
        </authorList>
    </citation>
    <scope>NUCLEOTIDE SEQUENCE [LARGE SCALE GENOMIC DNA]</scope>
    <source>
        <strain evidence="1 2">T30PCM01</strain>
    </source>
</reference>
<accession>W6TA61</accession>
<dbReference type="EMBL" id="AWWK01000011">
    <property type="protein sequence ID" value="ETY75424.1"/>
    <property type="molecule type" value="Genomic_DNA"/>
</dbReference>
<dbReference type="RefSeq" id="WP_024624408.1">
    <property type="nucleotide sequence ID" value="NZ_KK036464.1"/>
</dbReference>
<evidence type="ECO:0000313" key="1">
    <source>
        <dbReference type="EMBL" id="ETY75424.1"/>
    </source>
</evidence>
<dbReference type="Proteomes" id="UP000019247">
    <property type="component" value="Unassembled WGS sequence"/>
</dbReference>
<proteinExistence type="predicted"/>
<dbReference type="STRING" id="1400520.LFAB_01855"/>
<gene>
    <name evidence="1" type="ORF">LFAB_01855</name>
</gene>
<protein>
    <submittedName>
        <fullName evidence="1">Uncharacterized protein</fullName>
    </submittedName>
</protein>
<comment type="caution">
    <text evidence="1">The sequence shown here is derived from an EMBL/GenBank/DDBJ whole genome shotgun (WGS) entry which is preliminary data.</text>
</comment>
<dbReference type="HOGENOM" id="CLU_2633597_0_0_9"/>
<name>W6TA61_9LACO</name>
<organism evidence="1 2">
    <name type="scientific">Lactiplantibacillus fabifermentans T30PCM01</name>
    <dbReference type="NCBI Taxonomy" id="1400520"/>
    <lineage>
        <taxon>Bacteria</taxon>
        <taxon>Bacillati</taxon>
        <taxon>Bacillota</taxon>
        <taxon>Bacilli</taxon>
        <taxon>Lactobacillales</taxon>
        <taxon>Lactobacillaceae</taxon>
        <taxon>Lactiplantibacillus</taxon>
    </lineage>
</organism>
<dbReference type="AlphaFoldDB" id="W6TA61"/>